<sequence length="91" mass="10578">MLSQRFSDIPQRQLLREIQASRLNWFSIKGIVNRIGVSISFIDSAGAQIRDPVALRRSVKTLLRQIPFPHLKLRYINKLQVQSDRSFTCHC</sequence>
<dbReference type="HOGENOM" id="CLU_2429910_0_0_1"/>
<protein>
    <submittedName>
        <fullName evidence="1">Uncharacterized protein</fullName>
    </submittedName>
</protein>
<evidence type="ECO:0000313" key="1">
    <source>
        <dbReference type="EnsemblMetazoa" id="tetur206g00010.1"/>
    </source>
</evidence>
<dbReference type="EMBL" id="CAEY01000496">
    <property type="status" value="NOT_ANNOTATED_CDS"/>
    <property type="molecule type" value="Genomic_DNA"/>
</dbReference>
<proteinExistence type="predicted"/>
<organism evidence="1 2">
    <name type="scientific">Tetranychus urticae</name>
    <name type="common">Two-spotted spider mite</name>
    <dbReference type="NCBI Taxonomy" id="32264"/>
    <lineage>
        <taxon>Eukaryota</taxon>
        <taxon>Metazoa</taxon>
        <taxon>Ecdysozoa</taxon>
        <taxon>Arthropoda</taxon>
        <taxon>Chelicerata</taxon>
        <taxon>Arachnida</taxon>
        <taxon>Acari</taxon>
        <taxon>Acariformes</taxon>
        <taxon>Trombidiformes</taxon>
        <taxon>Prostigmata</taxon>
        <taxon>Eleutherengona</taxon>
        <taxon>Raphignathae</taxon>
        <taxon>Tetranychoidea</taxon>
        <taxon>Tetranychidae</taxon>
        <taxon>Tetranychus</taxon>
    </lineage>
</organism>
<dbReference type="AlphaFoldDB" id="T1KSK6"/>
<evidence type="ECO:0000313" key="2">
    <source>
        <dbReference type="Proteomes" id="UP000015104"/>
    </source>
</evidence>
<dbReference type="Proteomes" id="UP000015104">
    <property type="component" value="Unassembled WGS sequence"/>
</dbReference>
<dbReference type="EnsemblMetazoa" id="tetur206g00010.1">
    <property type="protein sequence ID" value="tetur206g00010.1"/>
    <property type="gene ID" value="tetur206g00010"/>
</dbReference>
<reference evidence="2" key="1">
    <citation type="submission" date="2011-08" db="EMBL/GenBank/DDBJ databases">
        <authorList>
            <person name="Rombauts S."/>
        </authorList>
    </citation>
    <scope>NUCLEOTIDE SEQUENCE</scope>
    <source>
        <strain evidence="2">London</strain>
    </source>
</reference>
<name>T1KSK6_TETUR</name>
<reference evidence="1" key="2">
    <citation type="submission" date="2015-06" db="UniProtKB">
        <authorList>
            <consortium name="EnsemblMetazoa"/>
        </authorList>
    </citation>
    <scope>IDENTIFICATION</scope>
</reference>
<keyword evidence="2" id="KW-1185">Reference proteome</keyword>
<accession>T1KSK6</accession>